<organism evidence="1 2">
    <name type="scientific">Chromatocurvus halotolerans</name>
    <dbReference type="NCBI Taxonomy" id="1132028"/>
    <lineage>
        <taxon>Bacteria</taxon>
        <taxon>Pseudomonadati</taxon>
        <taxon>Pseudomonadota</taxon>
        <taxon>Gammaproteobacteria</taxon>
        <taxon>Cellvibrionales</taxon>
        <taxon>Halieaceae</taxon>
        <taxon>Chromatocurvus</taxon>
    </lineage>
</organism>
<keyword evidence="1" id="KW-0489">Methyltransferase</keyword>
<dbReference type="SUPFAM" id="SSF53335">
    <property type="entry name" value="S-adenosyl-L-methionine-dependent methyltransferases"/>
    <property type="match status" value="1"/>
</dbReference>
<dbReference type="AlphaFoldDB" id="A0A4V2SAQ7"/>
<comment type="caution">
    <text evidence="1">The sequence shown here is derived from an EMBL/GenBank/DDBJ whole genome shotgun (WGS) entry which is preliminary data.</text>
</comment>
<dbReference type="Gene3D" id="3.40.50.150">
    <property type="entry name" value="Vaccinia Virus protein VP39"/>
    <property type="match status" value="1"/>
</dbReference>
<evidence type="ECO:0000313" key="2">
    <source>
        <dbReference type="Proteomes" id="UP000294980"/>
    </source>
</evidence>
<proteinExistence type="predicted"/>
<dbReference type="InterPro" id="IPR029063">
    <property type="entry name" value="SAM-dependent_MTases_sf"/>
</dbReference>
<dbReference type="Pfam" id="PF13489">
    <property type="entry name" value="Methyltransf_23"/>
    <property type="match status" value="1"/>
</dbReference>
<accession>A0A4V2SAQ7</accession>
<dbReference type="GO" id="GO:0008168">
    <property type="term" value="F:methyltransferase activity"/>
    <property type="evidence" value="ECO:0007669"/>
    <property type="project" value="UniProtKB-KW"/>
</dbReference>
<dbReference type="EMBL" id="SLWX01000018">
    <property type="protein sequence ID" value="TCO72580.1"/>
    <property type="molecule type" value="Genomic_DNA"/>
</dbReference>
<reference evidence="1 2" key="1">
    <citation type="submission" date="2019-03" db="EMBL/GenBank/DDBJ databases">
        <title>Genomic Encyclopedia of Type Strains, Phase IV (KMG-IV): sequencing the most valuable type-strain genomes for metagenomic binning, comparative biology and taxonomic classification.</title>
        <authorList>
            <person name="Goeker M."/>
        </authorList>
    </citation>
    <scope>NUCLEOTIDE SEQUENCE [LARGE SCALE GENOMIC DNA]</scope>
    <source>
        <strain evidence="1 2">DSM 23344</strain>
    </source>
</reference>
<dbReference type="GO" id="GO:0032259">
    <property type="term" value="P:methylation"/>
    <property type="evidence" value="ECO:0007669"/>
    <property type="project" value="UniProtKB-KW"/>
</dbReference>
<evidence type="ECO:0000313" key="1">
    <source>
        <dbReference type="EMBL" id="TCO72580.1"/>
    </source>
</evidence>
<name>A0A4V2SAQ7_9GAMM</name>
<dbReference type="Proteomes" id="UP000294980">
    <property type="component" value="Unassembled WGS sequence"/>
</dbReference>
<keyword evidence="1" id="KW-0808">Transferase</keyword>
<sequence length="232" mass="26059">MATKKRFDVEKEQITAFKWYPYGTLSSLWHLDAMFPDEELMDLLKGKSLVDLGAQDGDNAFFYESLGINCTAIDNPPTNHNGMQGIRAMKDALQSKVPIHEIDLNGSFELPEDYDVGLLLGVLYHLENPVYALKQIGKRVNTLLLSTKVASHAGPEADAVCIADLPLAYFLDSREANNDPTNFWVFSETALHRLFKRSGWDVVKYRTVGKERSDPYSPDGNQRAFALLQRSA</sequence>
<gene>
    <name evidence="1" type="ORF">EV688_1187</name>
</gene>
<keyword evidence="2" id="KW-1185">Reference proteome</keyword>
<protein>
    <submittedName>
        <fullName evidence="1">Methyltransferase family protein</fullName>
    </submittedName>
</protein>